<dbReference type="OrthoDB" id="10276260at2759"/>
<reference evidence="3" key="1">
    <citation type="submission" date="2021-01" db="EMBL/GenBank/DDBJ databases">
        <title>Chromosome-level genome assembly of a human fungal pathogen reveals clustering of transcriptionally co-regulated genes.</title>
        <authorList>
            <person name="Voorhies M."/>
            <person name="Cohen S."/>
            <person name="Shea T.P."/>
            <person name="Petrus S."/>
            <person name="Munoz J.F."/>
            <person name="Poplawski S."/>
            <person name="Goldman W.E."/>
            <person name="Michael T."/>
            <person name="Cuomo C.A."/>
            <person name="Sil A."/>
            <person name="Beyhan S."/>
        </authorList>
    </citation>
    <scope>NUCLEOTIDE SEQUENCE</scope>
    <source>
        <strain evidence="3">WU24</strain>
    </source>
</reference>
<keyword evidence="2" id="KW-0812">Transmembrane</keyword>
<feature type="region of interest" description="Disordered" evidence="1">
    <location>
        <begin position="1"/>
        <end position="20"/>
    </location>
</feature>
<gene>
    <name evidence="3" type="ORF">I7I51_06790</name>
</gene>
<evidence type="ECO:0000313" key="4">
    <source>
        <dbReference type="Proteomes" id="UP000663671"/>
    </source>
</evidence>
<dbReference type="VEuPathDB" id="FungiDB:I7I51_06790"/>
<feature type="compositionally biased region" description="Pro residues" evidence="1">
    <location>
        <begin position="11"/>
        <end position="20"/>
    </location>
</feature>
<feature type="transmembrane region" description="Helical" evidence="2">
    <location>
        <begin position="120"/>
        <end position="140"/>
    </location>
</feature>
<keyword evidence="2" id="KW-0472">Membrane</keyword>
<sequence length="173" mass="20058">MLSLVRAGVPTPKPEFPPPTASPDDVLLFFQRYMLHYYNQQTPITPIDQFEPIHGDELYLRSLEKLIDCVGDNIVGKAIYTDLHWRSKYAARFHVWPYYQLLLILSALCIQFSDAVKNSGAAWFCWFLALIVCFLAYSIGADPPTWLPELLVFRPWCALSIQQIFKIREAFRQ</sequence>
<feature type="transmembrane region" description="Helical" evidence="2">
    <location>
        <begin position="95"/>
        <end position="113"/>
    </location>
</feature>
<proteinExistence type="predicted"/>
<evidence type="ECO:0000256" key="2">
    <source>
        <dbReference type="SAM" id="Phobius"/>
    </source>
</evidence>
<evidence type="ECO:0000313" key="3">
    <source>
        <dbReference type="EMBL" id="QSS65939.1"/>
    </source>
</evidence>
<dbReference type="EMBL" id="CP069115">
    <property type="protein sequence ID" value="QSS65939.1"/>
    <property type="molecule type" value="Genomic_DNA"/>
</dbReference>
<organism evidence="3 4">
    <name type="scientific">Ajellomyces capsulatus</name>
    <name type="common">Darling's disease fungus</name>
    <name type="synonym">Histoplasma capsulatum</name>
    <dbReference type="NCBI Taxonomy" id="5037"/>
    <lineage>
        <taxon>Eukaryota</taxon>
        <taxon>Fungi</taxon>
        <taxon>Dikarya</taxon>
        <taxon>Ascomycota</taxon>
        <taxon>Pezizomycotina</taxon>
        <taxon>Eurotiomycetes</taxon>
        <taxon>Eurotiomycetidae</taxon>
        <taxon>Onygenales</taxon>
        <taxon>Ajellomycetaceae</taxon>
        <taxon>Histoplasma</taxon>
    </lineage>
</organism>
<accession>A0A8A1MJ52</accession>
<dbReference type="AlphaFoldDB" id="A0A8A1MJ52"/>
<name>A0A8A1MJ52_AJECA</name>
<keyword evidence="2" id="KW-1133">Transmembrane helix</keyword>
<dbReference type="Proteomes" id="UP000663671">
    <property type="component" value="Chromosome 3"/>
</dbReference>
<evidence type="ECO:0000256" key="1">
    <source>
        <dbReference type="SAM" id="MobiDB-lite"/>
    </source>
</evidence>
<protein>
    <submittedName>
        <fullName evidence="3">Uncharacterized protein</fullName>
    </submittedName>
</protein>